<sequence length="151" mass="17659">MATWKTVDDFYEHSHVACVKLDELYKGPEKSTGSKGISHYFNYVFLLLDRHIGLRHLFLIFIITTYSILGGYYLYYFEGRGEAEAVPARKAAMEAVINEIVRKYKSYSLNETSKDQIAALKLCIIFALILMVKLWYLKVYERQNRVINRMP</sequence>
<dbReference type="Proteomes" id="UP000053660">
    <property type="component" value="Unassembled WGS sequence"/>
</dbReference>
<evidence type="ECO:0000313" key="2">
    <source>
        <dbReference type="EMBL" id="KHJ75111.1"/>
    </source>
</evidence>
<evidence type="ECO:0000256" key="1">
    <source>
        <dbReference type="SAM" id="Phobius"/>
    </source>
</evidence>
<protein>
    <submittedName>
        <fullName evidence="2">Uncharacterized protein</fullName>
    </submittedName>
</protein>
<organism evidence="2 3">
    <name type="scientific">Oesophagostomum dentatum</name>
    <name type="common">Nodular worm</name>
    <dbReference type="NCBI Taxonomy" id="61180"/>
    <lineage>
        <taxon>Eukaryota</taxon>
        <taxon>Metazoa</taxon>
        <taxon>Ecdysozoa</taxon>
        <taxon>Nematoda</taxon>
        <taxon>Chromadorea</taxon>
        <taxon>Rhabditida</taxon>
        <taxon>Rhabditina</taxon>
        <taxon>Rhabditomorpha</taxon>
        <taxon>Strongyloidea</taxon>
        <taxon>Strongylidae</taxon>
        <taxon>Oesophagostomum</taxon>
    </lineage>
</organism>
<dbReference type="AlphaFoldDB" id="A0A0B1RTZ6"/>
<keyword evidence="1" id="KW-0472">Membrane</keyword>
<dbReference type="EMBL" id="KN613068">
    <property type="protein sequence ID" value="KHJ75111.1"/>
    <property type="molecule type" value="Genomic_DNA"/>
</dbReference>
<gene>
    <name evidence="2" type="ORF">OESDEN_25273</name>
</gene>
<reference evidence="2 3" key="1">
    <citation type="submission" date="2014-03" db="EMBL/GenBank/DDBJ databases">
        <title>Draft genome of the hookworm Oesophagostomum dentatum.</title>
        <authorList>
            <person name="Mitreva M."/>
        </authorList>
    </citation>
    <scope>NUCLEOTIDE SEQUENCE [LARGE SCALE GENOMIC DNA]</scope>
    <source>
        <strain evidence="2 3">OD-Hann</strain>
    </source>
</reference>
<keyword evidence="1" id="KW-1133">Transmembrane helix</keyword>
<proteinExistence type="predicted"/>
<keyword evidence="3" id="KW-1185">Reference proteome</keyword>
<feature type="transmembrane region" description="Helical" evidence="1">
    <location>
        <begin position="57"/>
        <end position="75"/>
    </location>
</feature>
<accession>A0A0B1RTZ6</accession>
<feature type="transmembrane region" description="Helical" evidence="1">
    <location>
        <begin position="117"/>
        <end position="136"/>
    </location>
</feature>
<keyword evidence="1" id="KW-0812">Transmembrane</keyword>
<evidence type="ECO:0000313" key="3">
    <source>
        <dbReference type="Proteomes" id="UP000053660"/>
    </source>
</evidence>
<name>A0A0B1RTZ6_OESDE</name>